<dbReference type="Proteomes" id="UP001205998">
    <property type="component" value="Unassembled WGS sequence"/>
</dbReference>
<dbReference type="GO" id="GO:0008270">
    <property type="term" value="F:zinc ion binding"/>
    <property type="evidence" value="ECO:0007669"/>
    <property type="project" value="InterPro"/>
</dbReference>
<protein>
    <submittedName>
        <fullName evidence="3">Nephrocystin-4-like</fullName>
    </submittedName>
</protein>
<dbReference type="InterPro" id="IPR032567">
    <property type="entry name" value="RTL1-rel"/>
</dbReference>
<dbReference type="SUPFAM" id="SSF57756">
    <property type="entry name" value="Retrovirus zinc finger-like domains"/>
    <property type="match status" value="1"/>
</dbReference>
<dbReference type="GO" id="GO:0003676">
    <property type="term" value="F:nucleic acid binding"/>
    <property type="evidence" value="ECO:0007669"/>
    <property type="project" value="InterPro"/>
</dbReference>
<name>A0AAD5B5R0_SILAS</name>
<evidence type="ECO:0000259" key="2">
    <source>
        <dbReference type="Pfam" id="PF03732"/>
    </source>
</evidence>
<dbReference type="Gene3D" id="4.10.60.10">
    <property type="entry name" value="Zinc finger, CCHC-type"/>
    <property type="match status" value="1"/>
</dbReference>
<evidence type="ECO:0000313" key="3">
    <source>
        <dbReference type="EMBL" id="KAI5629101.1"/>
    </source>
</evidence>
<feature type="non-terminal residue" evidence="3">
    <location>
        <position position="1"/>
    </location>
</feature>
<keyword evidence="4" id="KW-1185">Reference proteome</keyword>
<feature type="region of interest" description="Disordered" evidence="1">
    <location>
        <begin position="202"/>
        <end position="222"/>
    </location>
</feature>
<organism evidence="3 4">
    <name type="scientific">Silurus asotus</name>
    <name type="common">Amur catfish</name>
    <name type="synonym">Parasilurus asotus</name>
    <dbReference type="NCBI Taxonomy" id="30991"/>
    <lineage>
        <taxon>Eukaryota</taxon>
        <taxon>Metazoa</taxon>
        <taxon>Chordata</taxon>
        <taxon>Craniata</taxon>
        <taxon>Vertebrata</taxon>
        <taxon>Euteleostomi</taxon>
        <taxon>Actinopterygii</taxon>
        <taxon>Neopterygii</taxon>
        <taxon>Teleostei</taxon>
        <taxon>Ostariophysi</taxon>
        <taxon>Siluriformes</taxon>
        <taxon>Siluridae</taxon>
        <taxon>Silurus</taxon>
    </lineage>
</organism>
<dbReference type="InterPro" id="IPR036875">
    <property type="entry name" value="Znf_CCHC_sf"/>
</dbReference>
<dbReference type="InterPro" id="IPR005162">
    <property type="entry name" value="Retrotrans_gag_dom"/>
</dbReference>
<evidence type="ECO:0000256" key="1">
    <source>
        <dbReference type="SAM" id="MobiDB-lite"/>
    </source>
</evidence>
<reference evidence="3" key="1">
    <citation type="submission" date="2018-07" db="EMBL/GenBank/DDBJ databases">
        <title>Comparative genomics of catfishes provides insights into carnivory and benthic adaptation.</title>
        <authorList>
            <person name="Zhang Y."/>
            <person name="Wang D."/>
            <person name="Peng Z."/>
            <person name="Zheng S."/>
            <person name="Shao F."/>
            <person name="Tao W."/>
        </authorList>
    </citation>
    <scope>NUCLEOTIDE SEQUENCE</scope>
    <source>
        <strain evidence="3">Chongqing</strain>
    </source>
</reference>
<dbReference type="PANTHER" id="PTHR15503">
    <property type="entry name" value="LDOC1 RELATED"/>
    <property type="match status" value="1"/>
</dbReference>
<comment type="caution">
    <text evidence="3">The sequence shown here is derived from an EMBL/GenBank/DDBJ whole genome shotgun (WGS) entry which is preliminary data.</text>
</comment>
<dbReference type="Pfam" id="PF03732">
    <property type="entry name" value="Retrotrans_gag"/>
    <property type="match status" value="1"/>
</dbReference>
<gene>
    <name evidence="3" type="ORF">C0J50_10526</name>
</gene>
<evidence type="ECO:0000313" key="4">
    <source>
        <dbReference type="Proteomes" id="UP001205998"/>
    </source>
</evidence>
<dbReference type="EMBL" id="MU538100">
    <property type="protein sequence ID" value="KAI5629101.1"/>
    <property type="molecule type" value="Genomic_DNA"/>
</dbReference>
<dbReference type="PANTHER" id="PTHR15503:SF22">
    <property type="entry name" value="TRANSPOSON TY3-I GAG POLYPROTEIN"/>
    <property type="match status" value="1"/>
</dbReference>
<feature type="domain" description="Retrotransposon gag" evidence="2">
    <location>
        <begin position="65"/>
        <end position="157"/>
    </location>
</feature>
<proteinExistence type="predicted"/>
<dbReference type="AlphaFoldDB" id="A0AAD5B5R0"/>
<accession>A0AAD5B5R0</accession>
<feature type="non-terminal residue" evidence="3">
    <location>
        <position position="249"/>
    </location>
</feature>
<sequence>QPSTSSTSVPASTAGQTPACTGTPMALPAAFSGEASACRRFLLHVNLYIEMQPQRFPTKRSKVAFFISLLSGRALDWAQSLWDAASPAKQSYAWFTAHFLEVFCASSGVLTTADQLLSIRQGDDNVMDYSLRFRTLAASSGWNESELLSIYRLGLNPELKQAMAVHEDSVGLESFIQKSIGLSQRLAACYQTPPQPECLRGATAAPDPEPMQLGSQRLSRRERNRRLATGRCLYCGLQGHSVTRCPTRP</sequence>